<dbReference type="InParanoid" id="A0A3Q0GP88"/>
<dbReference type="KEGG" id="asn:102381645"/>
<accession>A0A3Q0GP88</accession>
<organism evidence="1 2">
    <name type="scientific">Alligator sinensis</name>
    <name type="common">Chinese alligator</name>
    <dbReference type="NCBI Taxonomy" id="38654"/>
    <lineage>
        <taxon>Eukaryota</taxon>
        <taxon>Metazoa</taxon>
        <taxon>Chordata</taxon>
        <taxon>Craniata</taxon>
        <taxon>Vertebrata</taxon>
        <taxon>Euteleostomi</taxon>
        <taxon>Archelosauria</taxon>
        <taxon>Archosauria</taxon>
        <taxon>Crocodylia</taxon>
        <taxon>Alligatoridae</taxon>
        <taxon>Alligatorinae</taxon>
        <taxon>Alligator</taxon>
    </lineage>
</organism>
<dbReference type="STRING" id="38654.A0A3Q0GP88"/>
<dbReference type="RefSeq" id="XP_025061586.1">
    <property type="nucleotide sequence ID" value="XM_025205801.1"/>
</dbReference>
<keyword evidence="1" id="KW-1185">Reference proteome</keyword>
<gene>
    <name evidence="2" type="primary">STPG2</name>
</gene>
<dbReference type="InterPro" id="IPR051291">
    <property type="entry name" value="CIMAP"/>
</dbReference>
<evidence type="ECO:0000313" key="1">
    <source>
        <dbReference type="Proteomes" id="UP000189705"/>
    </source>
</evidence>
<evidence type="ECO:0000313" key="2">
    <source>
        <dbReference type="RefSeq" id="XP_025061586.1"/>
    </source>
</evidence>
<reference evidence="2" key="1">
    <citation type="submission" date="2025-08" db="UniProtKB">
        <authorList>
            <consortium name="RefSeq"/>
        </authorList>
    </citation>
    <scope>IDENTIFICATION</scope>
</reference>
<dbReference type="PANTHER" id="PTHR21580:SF60">
    <property type="entry name" value="SPERM-TAIL PG-RICH REPEAT-CONTAINING PROTEIN 2"/>
    <property type="match status" value="1"/>
</dbReference>
<name>A0A3Q0GP88_ALLSI</name>
<protein>
    <submittedName>
        <fullName evidence="2">Sperm-tail PG-rich repeat-containing protein 2</fullName>
    </submittedName>
</protein>
<dbReference type="PANTHER" id="PTHR21580">
    <property type="entry name" value="SHIPPO-1-RELATED"/>
    <property type="match status" value="1"/>
</dbReference>
<dbReference type="GeneID" id="102381645"/>
<feature type="non-terminal residue" evidence="2">
    <location>
        <position position="1"/>
    </location>
</feature>
<dbReference type="AlphaFoldDB" id="A0A3Q0GP88"/>
<dbReference type="CTD" id="285555"/>
<sequence>VKPAVSERSWWLSEAFGLAQLSAPKESPRCFFWKQKSDGYAPFLSLTSRNLAFTIQNTDVNVPGPGHYDIAKIQNAIKGGKSPQNKEKRFKKIITDTPGPGSYNQAPSMDFAISNKEKDLKERGQLRTAGSIKIYRKLDSPSIPSPGQAFGYEEIEDGTLIKQYPPERDLTLGPAYYHPVFDVTESSKKYKGVHFGNLTGRRSEFKLQEGPGPGEYDMAQESALHYENVNIQKEDKKKYDPYIPRYHEVIVLQEEKKGVPGPGQYEIKSQFKKKEYTTQSGNKVAHAPFLIQSKRFVPVKSITPAPGTYNEPRSALESLKKISGMKKIPFGQTAVRFTQDSRLEKTPGPAFYNIFNYSIERESFKKAFLESTKKGAFGSSAPRPLLLLEREEAFYTGPTDYQVKESTEELHKQQKQLSGFLSTTERSPIVAMEVPPPGSYEVQKSFEKLYGKSQYMPPRTILARRKHASFLSATPREIFLAAGTDVPGPGTYNPVVKSASSISLFASREERFKEPKEITPGPGDYELSPLLKDTVLKRTFNATLQNPAATQMDNTVCKNGAVQPNFLCVSN</sequence>
<dbReference type="Pfam" id="PF07004">
    <property type="entry name" value="SHIPPO-rpt"/>
    <property type="match status" value="5"/>
</dbReference>
<proteinExistence type="predicted"/>
<dbReference type="InterPro" id="IPR010736">
    <property type="entry name" value="SHIPPO-rpt"/>
</dbReference>
<dbReference type="Proteomes" id="UP000189705">
    <property type="component" value="Unplaced"/>
</dbReference>